<keyword evidence="3" id="KW-1185">Reference proteome</keyword>
<sequence length="93" mass="10537">MSDETTNARAETGPPPHNAPRPTGGTAARTGHIRLQLWRWVLTPRTTWQAHRLKAKFGPGMDTRTAWVMARLARHPDELQYAMRHLDNEENAG</sequence>
<proteinExistence type="predicted"/>
<dbReference type="EMBL" id="JAJSBI010000007">
    <property type="protein sequence ID" value="MCD9875249.1"/>
    <property type="molecule type" value="Genomic_DNA"/>
</dbReference>
<reference evidence="2" key="1">
    <citation type="submission" date="2021-12" db="EMBL/GenBank/DDBJ databases">
        <authorList>
            <person name="Lee J.-H."/>
            <person name="Kim S.-B."/>
        </authorList>
    </citation>
    <scope>NUCLEOTIDE SEQUENCE</scope>
    <source>
        <strain evidence="2">NR30</strain>
    </source>
</reference>
<name>A0A9Q3Z6I4_9ACTN</name>
<organism evidence="2 3">
    <name type="scientific">Streptomyces guryensis</name>
    <dbReference type="NCBI Taxonomy" id="2886947"/>
    <lineage>
        <taxon>Bacteria</taxon>
        <taxon>Bacillati</taxon>
        <taxon>Actinomycetota</taxon>
        <taxon>Actinomycetes</taxon>
        <taxon>Kitasatosporales</taxon>
        <taxon>Streptomycetaceae</taxon>
        <taxon>Streptomyces</taxon>
    </lineage>
</organism>
<protein>
    <submittedName>
        <fullName evidence="2">Uncharacterized protein</fullName>
    </submittedName>
</protein>
<gene>
    <name evidence="2" type="ORF">LJ657_16535</name>
</gene>
<dbReference type="Proteomes" id="UP001108029">
    <property type="component" value="Unassembled WGS sequence"/>
</dbReference>
<dbReference type="RefSeq" id="WP_232649370.1">
    <property type="nucleotide sequence ID" value="NZ_JAJSBI010000007.1"/>
</dbReference>
<evidence type="ECO:0000256" key="1">
    <source>
        <dbReference type="SAM" id="MobiDB-lite"/>
    </source>
</evidence>
<dbReference type="AlphaFoldDB" id="A0A9Q3Z6I4"/>
<comment type="caution">
    <text evidence="2">The sequence shown here is derived from an EMBL/GenBank/DDBJ whole genome shotgun (WGS) entry which is preliminary data.</text>
</comment>
<evidence type="ECO:0000313" key="3">
    <source>
        <dbReference type="Proteomes" id="UP001108029"/>
    </source>
</evidence>
<feature type="region of interest" description="Disordered" evidence="1">
    <location>
        <begin position="1"/>
        <end position="30"/>
    </location>
</feature>
<accession>A0A9Q3Z6I4</accession>
<evidence type="ECO:0000313" key="2">
    <source>
        <dbReference type="EMBL" id="MCD9875249.1"/>
    </source>
</evidence>